<dbReference type="Proteomes" id="UP001595533">
    <property type="component" value="Unassembled WGS sequence"/>
</dbReference>
<dbReference type="InterPro" id="IPR050766">
    <property type="entry name" value="Bact_Lucif_Oxidored"/>
</dbReference>
<dbReference type="PANTHER" id="PTHR30137">
    <property type="entry name" value="LUCIFERASE-LIKE MONOOXYGENASE"/>
    <property type="match status" value="1"/>
</dbReference>
<evidence type="ECO:0000313" key="3">
    <source>
        <dbReference type="EMBL" id="MFC3195093.1"/>
    </source>
</evidence>
<dbReference type="Gene3D" id="3.20.20.30">
    <property type="entry name" value="Luciferase-like domain"/>
    <property type="match status" value="1"/>
</dbReference>
<accession>A0ABV7JAF1</accession>
<dbReference type="SUPFAM" id="SSF51679">
    <property type="entry name" value="Bacterial luciferase-like"/>
    <property type="match status" value="1"/>
</dbReference>
<gene>
    <name evidence="3" type="ORF">ACFODZ_12645</name>
</gene>
<dbReference type="EMBL" id="JBHRTS010000006">
    <property type="protein sequence ID" value="MFC3195093.1"/>
    <property type="molecule type" value="Genomic_DNA"/>
</dbReference>
<keyword evidence="4" id="KW-1185">Reference proteome</keyword>
<dbReference type="InterPro" id="IPR036661">
    <property type="entry name" value="Luciferase-like_sf"/>
</dbReference>
<dbReference type="NCBIfam" id="TIGR04020">
    <property type="entry name" value="seco_metab_LLM"/>
    <property type="match status" value="1"/>
</dbReference>
<feature type="domain" description="Luciferase-like" evidence="2">
    <location>
        <begin position="26"/>
        <end position="334"/>
    </location>
</feature>
<proteinExistence type="predicted"/>
<protein>
    <submittedName>
        <fullName evidence="3">MupA/Atu3671 family FMN-dependent luciferase-like monooxygenase</fullName>
    </submittedName>
</protein>
<dbReference type="RefSeq" id="WP_379876551.1">
    <property type="nucleotide sequence ID" value="NZ_JBHRTS010000006.1"/>
</dbReference>
<dbReference type="PANTHER" id="PTHR30137:SF6">
    <property type="entry name" value="LUCIFERASE-LIKE MONOOXYGENASE"/>
    <property type="match status" value="1"/>
</dbReference>
<reference evidence="4" key="1">
    <citation type="journal article" date="2019" name="Int. J. Syst. Evol. Microbiol.">
        <title>The Global Catalogue of Microorganisms (GCM) 10K type strain sequencing project: providing services to taxonomists for standard genome sequencing and annotation.</title>
        <authorList>
            <consortium name="The Broad Institute Genomics Platform"/>
            <consortium name="The Broad Institute Genome Sequencing Center for Infectious Disease"/>
            <person name="Wu L."/>
            <person name="Ma J."/>
        </authorList>
    </citation>
    <scope>NUCLEOTIDE SEQUENCE [LARGE SCALE GENOMIC DNA]</scope>
    <source>
        <strain evidence="4">KCTC 42953</strain>
    </source>
</reference>
<feature type="region of interest" description="Disordered" evidence="1">
    <location>
        <begin position="1"/>
        <end position="22"/>
    </location>
</feature>
<comment type="caution">
    <text evidence="3">The sequence shown here is derived from an EMBL/GenBank/DDBJ whole genome shotgun (WGS) entry which is preliminary data.</text>
</comment>
<evidence type="ECO:0000259" key="2">
    <source>
        <dbReference type="Pfam" id="PF00296"/>
    </source>
</evidence>
<evidence type="ECO:0000256" key="1">
    <source>
        <dbReference type="SAM" id="MobiDB-lite"/>
    </source>
</evidence>
<dbReference type="InterPro" id="IPR011251">
    <property type="entry name" value="Luciferase-like_dom"/>
</dbReference>
<dbReference type="InterPro" id="IPR024011">
    <property type="entry name" value="Biosynth_lucif-like_mOase_dom"/>
</dbReference>
<name>A0ABV7JAF1_9GAMM</name>
<evidence type="ECO:0000313" key="4">
    <source>
        <dbReference type="Proteomes" id="UP001595533"/>
    </source>
</evidence>
<organism evidence="3 4">
    <name type="scientific">Marinicella sediminis</name>
    <dbReference type="NCBI Taxonomy" id="1792834"/>
    <lineage>
        <taxon>Bacteria</taxon>
        <taxon>Pseudomonadati</taxon>
        <taxon>Pseudomonadota</taxon>
        <taxon>Gammaproteobacteria</taxon>
        <taxon>Lysobacterales</taxon>
        <taxon>Marinicellaceae</taxon>
        <taxon>Marinicella</taxon>
    </lineage>
</organism>
<sequence length="366" mass="41393">MTDFLAGKQVDPKKDEQTKPGLNPDMAFSFLFFSDVRKTVSNKEKYQFTRQLVEFADQAGFEAVYFPERHFSEFGSIYANNSLMAAYFAPLTERIRLRTAAVTITLHHPVEIVENWAMVDILSGGRVDLGFGNGWAKKDFILSPDTYENRVDLRNERIPMVQQLWRGEAIDYPGPGGEMFSVQAFPQPIQADLNVWYVTQSESGFEYAGKMGYNVFTMLYGIDLDALEEKTAVYRKAREEAGLDPMKGTISLMMHTFVHPDLELVQSVVEKPFKEYIKSSLKPHMMAAGKDVSEQEITKMVDYSYARYFNTAGIFGSREDCQKQIDKAASVGVNEIAFLQDFGIDYQAVVGALGNLEQLVRDNKGL</sequence>
<dbReference type="Pfam" id="PF00296">
    <property type="entry name" value="Bac_luciferase"/>
    <property type="match status" value="1"/>
</dbReference>